<evidence type="ECO:0008006" key="3">
    <source>
        <dbReference type="Google" id="ProtNLM"/>
    </source>
</evidence>
<name>U9UU64_RHIID</name>
<sequence>MCLIKIIKILFRFLTNKCLECGNIYTPNKRDIIFEWIPYDKFDNIKEIGINSTNNNKNDSSITKTYFATFKDGPLYYRNIFWGYLRYIDAVVALKCFNINLQDEDAIDEFLNEKFYDKKISNNIKIYGISQNPNTKEYIMVIHEGYFERYYKEYCIKCAEMYTNTNYNWCKPCLINYIKEDFIYWNSGKKEIDIFIQEMQLKINHHSDIVFEWIPYNRFNSIKEIGKGDFTTIYSAKWKDGPLSYNQHKKVYTRDSEMINLKCFDKSKYTIIEFLNKIENYTIKRDVAEVYNKYKRNVTKENNIKMYGISKDPKTKNYIVVLENQYFEKYCAKCDKNNGLCEQCQTNDLRKNFVNWSSGNEKIDGLIQEMQLKINSPSNIIFEWIPYNQFYGIKEIGKGGFAIVYSAIWKDGPLKYDTNRKEYTRISGKTIALKCLDNSQSITDEFNK</sequence>
<feature type="signal peptide" evidence="1">
    <location>
        <begin position="1"/>
        <end position="18"/>
    </location>
</feature>
<evidence type="ECO:0000313" key="2">
    <source>
        <dbReference type="EMBL" id="ESA23257.1"/>
    </source>
</evidence>
<keyword evidence="1" id="KW-0732">Signal</keyword>
<dbReference type="AlphaFoldDB" id="U9UU64"/>
<organism evidence="2">
    <name type="scientific">Rhizophagus irregularis (strain DAOM 181602 / DAOM 197198 / MUCL 43194)</name>
    <name type="common">Arbuscular mycorrhizal fungus</name>
    <name type="synonym">Glomus intraradices</name>
    <dbReference type="NCBI Taxonomy" id="747089"/>
    <lineage>
        <taxon>Eukaryota</taxon>
        <taxon>Fungi</taxon>
        <taxon>Fungi incertae sedis</taxon>
        <taxon>Mucoromycota</taxon>
        <taxon>Glomeromycotina</taxon>
        <taxon>Glomeromycetes</taxon>
        <taxon>Glomerales</taxon>
        <taxon>Glomeraceae</taxon>
        <taxon>Rhizophagus</taxon>
    </lineage>
</organism>
<dbReference type="InterPro" id="IPR011009">
    <property type="entry name" value="Kinase-like_dom_sf"/>
</dbReference>
<accession>U9UU64</accession>
<dbReference type="VEuPathDB" id="FungiDB:RhiirFUN_006009"/>
<dbReference type="EMBL" id="KI274918">
    <property type="protein sequence ID" value="ESA23257.1"/>
    <property type="molecule type" value="Genomic_DNA"/>
</dbReference>
<dbReference type="Gene3D" id="3.30.200.20">
    <property type="entry name" value="Phosphorylase Kinase, domain 1"/>
    <property type="match status" value="1"/>
</dbReference>
<reference evidence="2" key="1">
    <citation type="submission" date="2013-07" db="EMBL/GenBank/DDBJ databases">
        <title>The genome of an arbuscular mycorrhizal fungus provides insights into the evolution of the oldest plant symbiosis.</title>
        <authorList>
            <consortium name="DOE Joint Genome Institute"/>
            <person name="Tisserant E."/>
            <person name="Malbreil M."/>
            <person name="Kuo A."/>
            <person name="Kohler A."/>
            <person name="Symeonidi A."/>
            <person name="Balestrini R."/>
            <person name="Charron P."/>
            <person name="Duensing N."/>
            <person name="Frei-dit-Frey N."/>
            <person name="Gianinazzi-Pearson V."/>
            <person name="Gilbert B."/>
            <person name="Handa Y."/>
            <person name="Hijri M."/>
            <person name="Kaul R."/>
            <person name="Kawaguchi M."/>
            <person name="Krajinski F."/>
            <person name="Lammers P."/>
            <person name="Lapierre D."/>
            <person name="Masclaux F.G."/>
            <person name="Murat C."/>
            <person name="Morin E."/>
            <person name="Ndikumana S."/>
            <person name="Pagni M."/>
            <person name="Petitpierre D."/>
            <person name="Requena N."/>
            <person name="Rosikiewicz P."/>
            <person name="Riley R."/>
            <person name="Saito K."/>
            <person name="San Clemente H."/>
            <person name="Shapiro H."/>
            <person name="van Tuinen D."/>
            <person name="Becard G."/>
            <person name="Bonfante P."/>
            <person name="Paszkowski U."/>
            <person name="Shachar-Hill Y."/>
            <person name="Young J.P."/>
            <person name="Sanders I.R."/>
            <person name="Henrissat B."/>
            <person name="Rensing S.A."/>
            <person name="Grigoriev I.V."/>
            <person name="Corradi N."/>
            <person name="Roux C."/>
            <person name="Martin F."/>
        </authorList>
    </citation>
    <scope>NUCLEOTIDE SEQUENCE</scope>
    <source>
        <strain evidence="2">DAOM 197198</strain>
    </source>
</reference>
<evidence type="ECO:0000256" key="1">
    <source>
        <dbReference type="SAM" id="SignalP"/>
    </source>
</evidence>
<gene>
    <name evidence="2" type="ORF">GLOINDRAFT_15620</name>
</gene>
<protein>
    <recommendedName>
        <fullName evidence="3">Protein kinase domain-containing protein</fullName>
    </recommendedName>
</protein>
<dbReference type="SUPFAM" id="SSF56112">
    <property type="entry name" value="Protein kinase-like (PK-like)"/>
    <property type="match status" value="1"/>
</dbReference>
<proteinExistence type="predicted"/>
<dbReference type="HOGENOM" id="CLU_000288_7_8_1"/>
<feature type="chain" id="PRO_5004689719" description="Protein kinase domain-containing protein" evidence="1">
    <location>
        <begin position="19"/>
        <end position="448"/>
    </location>
</feature>